<protein>
    <recommendedName>
        <fullName evidence="2">Helix-turn-helix domain-containing protein</fullName>
    </recommendedName>
</protein>
<dbReference type="Proteomes" id="UP000070501">
    <property type="component" value="Unassembled WGS sequence"/>
</dbReference>
<reference evidence="4" key="1">
    <citation type="submission" date="2016-02" db="EMBL/GenBank/DDBJ databases">
        <title>Draft genome sequence of Microdochium bolleyi, a fungal endophyte of beachgrass.</title>
        <authorList>
            <consortium name="DOE Joint Genome Institute"/>
            <person name="David A.S."/>
            <person name="May G."/>
            <person name="Haridas S."/>
            <person name="Lim J."/>
            <person name="Wang M."/>
            <person name="Labutti K."/>
            <person name="Lipzen A."/>
            <person name="Barry K."/>
            <person name="Grigoriev I.V."/>
        </authorList>
    </citation>
    <scope>NUCLEOTIDE SEQUENCE [LARGE SCALE GENOMIC DNA]</scope>
    <source>
        <strain evidence="4">J235TASD1</strain>
    </source>
</reference>
<organism evidence="3 4">
    <name type="scientific">Microdochium bolleyi</name>
    <dbReference type="NCBI Taxonomy" id="196109"/>
    <lineage>
        <taxon>Eukaryota</taxon>
        <taxon>Fungi</taxon>
        <taxon>Dikarya</taxon>
        <taxon>Ascomycota</taxon>
        <taxon>Pezizomycotina</taxon>
        <taxon>Sordariomycetes</taxon>
        <taxon>Xylariomycetidae</taxon>
        <taxon>Xylariales</taxon>
        <taxon>Microdochiaceae</taxon>
        <taxon>Microdochium</taxon>
    </lineage>
</organism>
<feature type="compositionally biased region" description="Polar residues" evidence="1">
    <location>
        <begin position="118"/>
        <end position="135"/>
    </location>
</feature>
<dbReference type="OrthoDB" id="4085451at2759"/>
<feature type="compositionally biased region" description="Polar residues" evidence="1">
    <location>
        <begin position="145"/>
        <end position="176"/>
    </location>
</feature>
<dbReference type="Pfam" id="PF22943">
    <property type="entry name" value="HTH_68"/>
    <property type="match status" value="1"/>
</dbReference>
<dbReference type="InterPro" id="IPR054448">
    <property type="entry name" value="HTH_put_ascomycetes"/>
</dbReference>
<dbReference type="InParanoid" id="A0A136J1X4"/>
<proteinExistence type="predicted"/>
<feature type="domain" description="Helix-turn-helix" evidence="2">
    <location>
        <begin position="228"/>
        <end position="267"/>
    </location>
</feature>
<evidence type="ECO:0000313" key="3">
    <source>
        <dbReference type="EMBL" id="KXJ91228.1"/>
    </source>
</evidence>
<dbReference type="EMBL" id="KQ964250">
    <property type="protein sequence ID" value="KXJ91228.1"/>
    <property type="molecule type" value="Genomic_DNA"/>
</dbReference>
<feature type="compositionally biased region" description="Basic and acidic residues" evidence="1">
    <location>
        <begin position="91"/>
        <end position="102"/>
    </location>
</feature>
<feature type="compositionally biased region" description="Pro residues" evidence="1">
    <location>
        <begin position="22"/>
        <end position="38"/>
    </location>
</feature>
<name>A0A136J1X4_9PEZI</name>
<gene>
    <name evidence="3" type="ORF">Micbo1qcDRAFT_233774</name>
</gene>
<accession>A0A136J1X4</accession>
<evidence type="ECO:0000313" key="4">
    <source>
        <dbReference type="Proteomes" id="UP000070501"/>
    </source>
</evidence>
<feature type="compositionally biased region" description="Polar residues" evidence="1">
    <location>
        <begin position="81"/>
        <end position="90"/>
    </location>
</feature>
<evidence type="ECO:0000259" key="2">
    <source>
        <dbReference type="Pfam" id="PF22943"/>
    </source>
</evidence>
<keyword evidence="4" id="KW-1185">Reference proteome</keyword>
<evidence type="ECO:0000256" key="1">
    <source>
        <dbReference type="SAM" id="MobiDB-lite"/>
    </source>
</evidence>
<dbReference type="AlphaFoldDB" id="A0A136J1X4"/>
<feature type="compositionally biased region" description="Basic and acidic residues" evidence="1">
    <location>
        <begin position="68"/>
        <end position="78"/>
    </location>
</feature>
<sequence>MGGSASKPVARTAKHATRTFPSRPPPAAIRSAPVPPRGATPSAEGQQRQRRPDGAASASTPPPPRASSTKDDAIRADGMDPQSSSSSNPFQDHRDIDPDHHTNAAFSARLRQMGVATPNPTLSNSSIVNSANPAATTTSSSSSSVQDPSLSRQAPSPTTSSRNPSISSLGGRDLNSTASAKTLPIRSQPGGAAGGQASTTLNALQVRKELAARAAAQFERGGNTDREFLDVNTLRQILQLVHSGAASEAEIEQRLKLKKGVVARLVGGKAKGVFAPLE</sequence>
<dbReference type="STRING" id="196109.A0A136J1X4"/>
<feature type="region of interest" description="Disordered" evidence="1">
    <location>
        <begin position="1"/>
        <end position="176"/>
    </location>
</feature>